<sequence>MLISIPLKIYIFIWNSIHDLINDLTSLPYISLPYCLYIKNNTINEIKCKFFIPYNKIKQIKNLYNKGMLVD</sequence>
<organism evidence="1 2">
    <name type="scientific">Bacillus thuringiensis</name>
    <dbReference type="NCBI Taxonomy" id="1428"/>
    <lineage>
        <taxon>Bacteria</taxon>
        <taxon>Bacillati</taxon>
        <taxon>Bacillota</taxon>
        <taxon>Bacilli</taxon>
        <taxon>Bacillales</taxon>
        <taxon>Bacillaceae</taxon>
        <taxon>Bacillus</taxon>
        <taxon>Bacillus cereus group</taxon>
    </lineage>
</organism>
<comment type="caution">
    <text evidence="1">The sequence shown here is derived from an EMBL/GenBank/DDBJ whole genome shotgun (WGS) entry which is preliminary data.</text>
</comment>
<proteinExistence type="predicted"/>
<accession>A0AB36TPC5</accession>
<protein>
    <submittedName>
        <fullName evidence="1">Uncharacterized protein</fullName>
    </submittedName>
</protein>
<dbReference type="EMBL" id="NUYG01000058">
    <property type="protein sequence ID" value="PFM86458.1"/>
    <property type="molecule type" value="Genomic_DNA"/>
</dbReference>
<dbReference type="Proteomes" id="UP000223839">
    <property type="component" value="Unassembled WGS sequence"/>
</dbReference>
<name>A0AB36TPC5_BACTU</name>
<evidence type="ECO:0000313" key="1">
    <source>
        <dbReference type="EMBL" id="PFM86458.1"/>
    </source>
</evidence>
<dbReference type="AlphaFoldDB" id="A0AB36TPC5"/>
<evidence type="ECO:0000313" key="2">
    <source>
        <dbReference type="Proteomes" id="UP000223839"/>
    </source>
</evidence>
<reference evidence="1 2" key="1">
    <citation type="submission" date="2017-09" db="EMBL/GenBank/DDBJ databases">
        <title>Large-scale bioinformatics analysis of Bacillus genomes uncovers conserved roles of natural products in bacterial physiology.</title>
        <authorList>
            <consortium name="Agbiome Team Llc"/>
            <person name="Bleich R.M."/>
            <person name="Grubbs K.J."/>
            <person name="Santa Maria K.C."/>
            <person name="Allen S.E."/>
            <person name="Farag S."/>
            <person name="Shank E.A."/>
            <person name="Bowers A."/>
        </authorList>
    </citation>
    <scope>NUCLEOTIDE SEQUENCE [LARGE SCALE GENOMIC DNA]</scope>
    <source>
        <strain evidence="1 2">AFS077661</strain>
    </source>
</reference>
<gene>
    <name evidence="1" type="ORF">COJ61_25210</name>
</gene>